<organism evidence="1 2">
    <name type="scientific">Botryobasidium botryosum (strain FD-172 SS1)</name>
    <dbReference type="NCBI Taxonomy" id="930990"/>
    <lineage>
        <taxon>Eukaryota</taxon>
        <taxon>Fungi</taxon>
        <taxon>Dikarya</taxon>
        <taxon>Basidiomycota</taxon>
        <taxon>Agaricomycotina</taxon>
        <taxon>Agaricomycetes</taxon>
        <taxon>Cantharellales</taxon>
        <taxon>Botryobasidiaceae</taxon>
        <taxon>Botryobasidium</taxon>
    </lineage>
</organism>
<dbReference type="HOGENOM" id="CLU_2704510_0_0_1"/>
<dbReference type="Proteomes" id="UP000027195">
    <property type="component" value="Unassembled WGS sequence"/>
</dbReference>
<reference evidence="2" key="1">
    <citation type="journal article" date="2014" name="Proc. Natl. Acad. Sci. U.S.A.">
        <title>Extensive sampling of basidiomycete genomes demonstrates inadequacy of the white-rot/brown-rot paradigm for wood decay fungi.</title>
        <authorList>
            <person name="Riley R."/>
            <person name="Salamov A.A."/>
            <person name="Brown D.W."/>
            <person name="Nagy L.G."/>
            <person name="Floudas D."/>
            <person name="Held B.W."/>
            <person name="Levasseur A."/>
            <person name="Lombard V."/>
            <person name="Morin E."/>
            <person name="Otillar R."/>
            <person name="Lindquist E.A."/>
            <person name="Sun H."/>
            <person name="LaButti K.M."/>
            <person name="Schmutz J."/>
            <person name="Jabbour D."/>
            <person name="Luo H."/>
            <person name="Baker S.E."/>
            <person name="Pisabarro A.G."/>
            <person name="Walton J.D."/>
            <person name="Blanchette R.A."/>
            <person name="Henrissat B."/>
            <person name="Martin F."/>
            <person name="Cullen D."/>
            <person name="Hibbett D.S."/>
            <person name="Grigoriev I.V."/>
        </authorList>
    </citation>
    <scope>NUCLEOTIDE SEQUENCE [LARGE SCALE GENOMIC DNA]</scope>
    <source>
        <strain evidence="2">FD-172 SS1</strain>
    </source>
</reference>
<dbReference type="InParanoid" id="A0A067M084"/>
<gene>
    <name evidence="1" type="ORF">BOTBODRAFT_70041</name>
</gene>
<keyword evidence="2" id="KW-1185">Reference proteome</keyword>
<dbReference type="AlphaFoldDB" id="A0A067M084"/>
<evidence type="ECO:0000313" key="2">
    <source>
        <dbReference type="Proteomes" id="UP000027195"/>
    </source>
</evidence>
<name>A0A067M084_BOTB1</name>
<proteinExistence type="predicted"/>
<accession>A0A067M084</accession>
<protein>
    <submittedName>
        <fullName evidence="1">Uncharacterized protein</fullName>
    </submittedName>
</protein>
<dbReference type="EMBL" id="KL198096">
    <property type="protein sequence ID" value="KDQ08080.1"/>
    <property type="molecule type" value="Genomic_DNA"/>
</dbReference>
<sequence>MYLSATGIPYPTLLLGLSTLAKYLGRRPVEDNRARWGGETVSVETQTPALLSSFPIFNIVVTVPMPDVVQRAR</sequence>
<evidence type="ECO:0000313" key="1">
    <source>
        <dbReference type="EMBL" id="KDQ08080.1"/>
    </source>
</evidence>